<proteinExistence type="predicted"/>
<organism evidence="2 3">
    <name type="scientific">Candidatus Schekmanbacteria bacterium RBG_16_38_10</name>
    <dbReference type="NCBI Taxonomy" id="1817879"/>
    <lineage>
        <taxon>Bacteria</taxon>
        <taxon>Candidatus Schekmaniibacteriota</taxon>
    </lineage>
</organism>
<feature type="transmembrane region" description="Helical" evidence="1">
    <location>
        <begin position="374"/>
        <end position="391"/>
    </location>
</feature>
<feature type="transmembrane region" description="Helical" evidence="1">
    <location>
        <begin position="251"/>
        <end position="273"/>
    </location>
</feature>
<protein>
    <recommendedName>
        <fullName evidence="4">Glycosyltransferase RgtA/B/C/D-like domain-containing protein</fullName>
    </recommendedName>
</protein>
<evidence type="ECO:0000256" key="1">
    <source>
        <dbReference type="SAM" id="Phobius"/>
    </source>
</evidence>
<feature type="transmembrane region" description="Helical" evidence="1">
    <location>
        <begin position="308"/>
        <end position="327"/>
    </location>
</feature>
<gene>
    <name evidence="2" type="ORF">A2W05_10695</name>
</gene>
<dbReference type="Proteomes" id="UP000178797">
    <property type="component" value="Unassembled WGS sequence"/>
</dbReference>
<reference evidence="2 3" key="1">
    <citation type="journal article" date="2016" name="Nat. Commun.">
        <title>Thousands of microbial genomes shed light on interconnected biogeochemical processes in an aquifer system.</title>
        <authorList>
            <person name="Anantharaman K."/>
            <person name="Brown C.T."/>
            <person name="Hug L.A."/>
            <person name="Sharon I."/>
            <person name="Castelle C.J."/>
            <person name="Probst A.J."/>
            <person name="Thomas B.C."/>
            <person name="Singh A."/>
            <person name="Wilkins M.J."/>
            <person name="Karaoz U."/>
            <person name="Brodie E.L."/>
            <person name="Williams K.H."/>
            <person name="Hubbard S.S."/>
            <person name="Banfield J.F."/>
        </authorList>
    </citation>
    <scope>NUCLEOTIDE SEQUENCE [LARGE SCALE GENOMIC DNA]</scope>
</reference>
<feature type="transmembrane region" description="Helical" evidence="1">
    <location>
        <begin position="285"/>
        <end position="302"/>
    </location>
</feature>
<evidence type="ECO:0008006" key="4">
    <source>
        <dbReference type="Google" id="ProtNLM"/>
    </source>
</evidence>
<feature type="transmembrane region" description="Helical" evidence="1">
    <location>
        <begin position="111"/>
        <end position="129"/>
    </location>
</feature>
<accession>A0A1F7RTV0</accession>
<feature type="transmembrane region" description="Helical" evidence="1">
    <location>
        <begin position="77"/>
        <end position="96"/>
    </location>
</feature>
<feature type="transmembrane region" description="Helical" evidence="1">
    <location>
        <begin position="54"/>
        <end position="70"/>
    </location>
</feature>
<dbReference type="EMBL" id="MGDE01000183">
    <property type="protein sequence ID" value="OGL44444.1"/>
    <property type="molecule type" value="Genomic_DNA"/>
</dbReference>
<feature type="transmembrane region" description="Helical" evidence="1">
    <location>
        <begin position="199"/>
        <end position="217"/>
    </location>
</feature>
<keyword evidence="1" id="KW-0812">Transmembrane</keyword>
<feature type="transmembrane region" description="Helical" evidence="1">
    <location>
        <begin position="158"/>
        <end position="187"/>
    </location>
</feature>
<evidence type="ECO:0000313" key="2">
    <source>
        <dbReference type="EMBL" id="OGL44444.1"/>
    </source>
</evidence>
<evidence type="ECO:0000313" key="3">
    <source>
        <dbReference type="Proteomes" id="UP000178797"/>
    </source>
</evidence>
<name>A0A1F7RTV0_9BACT</name>
<dbReference type="AlphaFoldDB" id="A0A1F7RTV0"/>
<comment type="caution">
    <text evidence="2">The sequence shown here is derived from an EMBL/GenBank/DDBJ whole genome shotgun (WGS) entry which is preliminary data.</text>
</comment>
<feature type="transmembrane region" description="Helical" evidence="1">
    <location>
        <begin position="136"/>
        <end position="152"/>
    </location>
</feature>
<keyword evidence="1" id="KW-0472">Membrane</keyword>
<keyword evidence="1" id="KW-1133">Transmembrane helix</keyword>
<sequence>MRLLREYKQSLFLIFLFLLLFALYKSKIFSFPVHESIHFIIATKSFESSITNFWHTPIYVMLLFLFRQLFYDPFVAAHMIGLMSVYLTSFVLFRIIRRLELEHHLNSKMKYLFSLVSIIYVPIYNSIFLYDIDNTILMPFLLFFIDYFISNVKSEKKWQLFLLLVILFWIKEVVFFPVVMFMLIVSMIELGYTQGVKKILPVILSSLIINLISYGLYSNYFIGNWGAITFNGGKLLSLNNTSSSTFNTMSFLGKIASIIMWGGLYLFILLLINIKEIYKNAYTKYIGTFIVFYIFVFTIPWPAEGGGWPKYAIPIYPFMLIMSSFIVKEYNSKKFIGCVISFSLIYYLLGDYFYHIYDMLRYKEINYSYSTIRFIWYLLVPVSFIFLSRYLRLSKSFIIFIFFLAQNIGLLANQVSADYSTNYHYGTYGINQVFKYIKENKIENITEFPIYDGLFNQQGNKQEKKYYINRDYFFIMNRPINNSDAEILKKIKKDYKKIKQIGNYQIWEKK</sequence>
<feature type="transmembrane region" description="Helical" evidence="1">
    <location>
        <begin position="334"/>
        <end position="354"/>
    </location>
</feature>